<evidence type="ECO:0000256" key="1">
    <source>
        <dbReference type="ARBA" id="ARBA00005771"/>
    </source>
</evidence>
<dbReference type="InterPro" id="IPR027417">
    <property type="entry name" value="P-loop_NTPase"/>
</dbReference>
<organism evidence="4 5">
    <name type="scientific">Mizuhopecten yessoensis</name>
    <name type="common">Japanese scallop</name>
    <name type="synonym">Patinopecten yessoensis</name>
    <dbReference type="NCBI Taxonomy" id="6573"/>
    <lineage>
        <taxon>Eukaryota</taxon>
        <taxon>Metazoa</taxon>
        <taxon>Spiralia</taxon>
        <taxon>Lophotrochozoa</taxon>
        <taxon>Mollusca</taxon>
        <taxon>Bivalvia</taxon>
        <taxon>Autobranchia</taxon>
        <taxon>Pteriomorphia</taxon>
        <taxon>Pectinida</taxon>
        <taxon>Pectinoidea</taxon>
        <taxon>Pectinidae</taxon>
        <taxon>Mizuhopecten</taxon>
    </lineage>
</organism>
<feature type="domain" description="Sulfotransferase" evidence="3">
    <location>
        <begin position="56"/>
        <end position="305"/>
    </location>
</feature>
<evidence type="ECO:0000259" key="3">
    <source>
        <dbReference type="Pfam" id="PF00685"/>
    </source>
</evidence>
<evidence type="ECO:0000313" key="5">
    <source>
        <dbReference type="Proteomes" id="UP000242188"/>
    </source>
</evidence>
<reference evidence="4 5" key="1">
    <citation type="journal article" date="2017" name="Nat. Ecol. Evol.">
        <title>Scallop genome provides insights into evolution of bilaterian karyotype and development.</title>
        <authorList>
            <person name="Wang S."/>
            <person name="Zhang J."/>
            <person name="Jiao W."/>
            <person name="Li J."/>
            <person name="Xun X."/>
            <person name="Sun Y."/>
            <person name="Guo X."/>
            <person name="Huan P."/>
            <person name="Dong B."/>
            <person name="Zhang L."/>
            <person name="Hu X."/>
            <person name="Sun X."/>
            <person name="Wang J."/>
            <person name="Zhao C."/>
            <person name="Wang Y."/>
            <person name="Wang D."/>
            <person name="Huang X."/>
            <person name="Wang R."/>
            <person name="Lv J."/>
            <person name="Li Y."/>
            <person name="Zhang Z."/>
            <person name="Liu B."/>
            <person name="Lu W."/>
            <person name="Hui Y."/>
            <person name="Liang J."/>
            <person name="Zhou Z."/>
            <person name="Hou R."/>
            <person name="Li X."/>
            <person name="Liu Y."/>
            <person name="Li H."/>
            <person name="Ning X."/>
            <person name="Lin Y."/>
            <person name="Zhao L."/>
            <person name="Xing Q."/>
            <person name="Dou J."/>
            <person name="Li Y."/>
            <person name="Mao J."/>
            <person name="Guo H."/>
            <person name="Dou H."/>
            <person name="Li T."/>
            <person name="Mu C."/>
            <person name="Jiang W."/>
            <person name="Fu Q."/>
            <person name="Fu X."/>
            <person name="Miao Y."/>
            <person name="Liu J."/>
            <person name="Yu Q."/>
            <person name="Li R."/>
            <person name="Liao H."/>
            <person name="Li X."/>
            <person name="Kong Y."/>
            <person name="Jiang Z."/>
            <person name="Chourrout D."/>
            <person name="Li R."/>
            <person name="Bao Z."/>
        </authorList>
    </citation>
    <scope>NUCLEOTIDE SEQUENCE [LARGE SCALE GENOMIC DNA]</scope>
    <source>
        <strain evidence="4 5">PY_sf001</strain>
    </source>
</reference>
<sequence>MNPSALDLEEIKQYLNNMWSKKPPTYDGCMLPKFRPLFPDPEKHMEAIRNFDSKESDILLCTFPKAGTHWVHEIVTMILQGGAQYTSGHKIHTMMESADIEQMNEQPSPRFLNTHLTFRHLPKKHVDNGYKIIHVIRNPKDVMVSFYNHCQNDPLTACTEEDFPGTWNNFIEDMCANKHNFYGGYIGYEREWAMSKQAKTATNIHTVFYEDLKKNPVVEIKRMAAFFNKEISPKLMEEIADNCSFKNLADATTSGKKGVDILSKVSKDGTNFIFRKGTVGDWKNWFTVAQNEMFDAMLETGLKDTNLKLTYEL</sequence>
<dbReference type="GO" id="GO:0008146">
    <property type="term" value="F:sulfotransferase activity"/>
    <property type="evidence" value="ECO:0007669"/>
    <property type="project" value="InterPro"/>
</dbReference>
<keyword evidence="2 4" id="KW-0808">Transferase</keyword>
<dbReference type="PANTHER" id="PTHR11783">
    <property type="entry name" value="SULFOTRANSFERASE SULT"/>
    <property type="match status" value="1"/>
</dbReference>
<proteinExistence type="inferred from homology"/>
<keyword evidence="5" id="KW-1185">Reference proteome</keyword>
<protein>
    <submittedName>
        <fullName evidence="4">Sulfotransferase family cytosolic 1B member 1</fullName>
    </submittedName>
</protein>
<evidence type="ECO:0000256" key="2">
    <source>
        <dbReference type="ARBA" id="ARBA00022679"/>
    </source>
</evidence>
<dbReference type="EMBL" id="NEDP02002573">
    <property type="protein sequence ID" value="OWF50549.1"/>
    <property type="molecule type" value="Genomic_DNA"/>
</dbReference>
<evidence type="ECO:0000313" key="4">
    <source>
        <dbReference type="EMBL" id="OWF50549.1"/>
    </source>
</evidence>
<dbReference type="OrthoDB" id="6341251at2759"/>
<dbReference type="SUPFAM" id="SSF52540">
    <property type="entry name" value="P-loop containing nucleoside triphosphate hydrolases"/>
    <property type="match status" value="1"/>
</dbReference>
<dbReference type="InterPro" id="IPR000863">
    <property type="entry name" value="Sulfotransferase_dom"/>
</dbReference>
<comment type="similarity">
    <text evidence="1">Belongs to the sulfotransferase 1 family.</text>
</comment>
<dbReference type="AlphaFoldDB" id="A0A210QP85"/>
<accession>A0A210QP85</accession>
<comment type="caution">
    <text evidence="4">The sequence shown here is derived from an EMBL/GenBank/DDBJ whole genome shotgun (WGS) entry which is preliminary data.</text>
</comment>
<gene>
    <name evidence="4" type="ORF">KP79_PYT18264</name>
</gene>
<name>A0A210QP85_MIZYE</name>
<dbReference type="Gene3D" id="3.40.50.300">
    <property type="entry name" value="P-loop containing nucleotide triphosphate hydrolases"/>
    <property type="match status" value="1"/>
</dbReference>
<dbReference type="Pfam" id="PF00685">
    <property type="entry name" value="Sulfotransfer_1"/>
    <property type="match status" value="1"/>
</dbReference>
<dbReference type="Proteomes" id="UP000242188">
    <property type="component" value="Unassembled WGS sequence"/>
</dbReference>